<evidence type="ECO:0000259" key="6">
    <source>
        <dbReference type="Pfam" id="PF02631"/>
    </source>
</evidence>
<sequence>MQSLRAATMAVSSGFATALPSTRGTPLVVPARQARSFGRPIAAAALPSGGNPPRRRLLRRKLRPWGADVGDDDDGQREADREEAPMSLAALSKSKGQLQHYQSQHGRSRPSGVHPPSGRPSQQPVHPSSPVEAPVARATIGGTTTSSTSSGYAGAQLQAFGPGSGPESAANVTPGIGPGSEPEPDAEQELAPLHPPVAFRTAAELRRMLQAHQARPKPDQSDHPDAFNMAGSSNSGSSSRAGGSSSSSSRAGGSSSSRGNELHLVSEAADSGAASASAPAGLASSHRLQRGLEPAGTWAGGRDGDRDRGPATGSDAAFGGAARQQQQQQQRQRQRQRQHREGEGGGDLGPASTAVPYTVTPLEQEALNEDRDYQKAKRLALSLLQRSPLPTGELSRRLLARGHLPRVVSPLLAWLAAGGALNDRLYARLYAQSKWNSNLIAPAKIKKELAAQGVAAEDVAAALAHVFGPTRRIRLTGPATPEERGVREALLEGARRHVGRRNGAEPDAAASSPTRSPLPKADGGVGSSGSRGRVGAPAAAAVSDRIKERVAKRRRLASWLQYRGHEMELVLRVFELLDM</sequence>
<dbReference type="EMBL" id="BRXU01000024">
    <property type="protein sequence ID" value="GLC58873.1"/>
    <property type="molecule type" value="Genomic_DNA"/>
</dbReference>
<keyword evidence="8" id="KW-1185">Reference proteome</keyword>
<organism evidence="7 8">
    <name type="scientific">Pleodorina starrii</name>
    <dbReference type="NCBI Taxonomy" id="330485"/>
    <lineage>
        <taxon>Eukaryota</taxon>
        <taxon>Viridiplantae</taxon>
        <taxon>Chlorophyta</taxon>
        <taxon>core chlorophytes</taxon>
        <taxon>Chlorophyceae</taxon>
        <taxon>CS clade</taxon>
        <taxon>Chlamydomonadales</taxon>
        <taxon>Volvocaceae</taxon>
        <taxon>Pleodorina</taxon>
    </lineage>
</organism>
<feature type="compositionally biased region" description="Basic and acidic residues" evidence="5">
    <location>
        <begin position="216"/>
        <end position="225"/>
    </location>
</feature>
<dbReference type="Pfam" id="PF02631">
    <property type="entry name" value="RecX_HTH2"/>
    <property type="match status" value="1"/>
</dbReference>
<dbReference type="InterPro" id="IPR003783">
    <property type="entry name" value="Regulatory_RecX"/>
</dbReference>
<feature type="region of interest" description="Disordered" evidence="5">
    <location>
        <begin position="1"/>
        <end position="25"/>
    </location>
</feature>
<feature type="compositionally biased region" description="Polar residues" evidence="5">
    <location>
        <begin position="1"/>
        <end position="24"/>
    </location>
</feature>
<dbReference type="InterPro" id="IPR053924">
    <property type="entry name" value="RecX_HTH_2nd"/>
</dbReference>
<evidence type="ECO:0000313" key="8">
    <source>
        <dbReference type="Proteomes" id="UP001165080"/>
    </source>
</evidence>
<reference evidence="7 8" key="1">
    <citation type="journal article" date="2023" name="Commun. Biol.">
        <title>Reorganization of the ancestral sex-determining regions during the evolution of trioecy in Pleodorina starrii.</title>
        <authorList>
            <person name="Takahashi K."/>
            <person name="Suzuki S."/>
            <person name="Kawai-Toyooka H."/>
            <person name="Yamamoto K."/>
            <person name="Hamaji T."/>
            <person name="Ootsuki R."/>
            <person name="Yamaguchi H."/>
            <person name="Kawachi M."/>
            <person name="Higashiyama T."/>
            <person name="Nozaki H."/>
        </authorList>
    </citation>
    <scope>NUCLEOTIDE SEQUENCE [LARGE SCALE GENOMIC DNA]</scope>
    <source>
        <strain evidence="7 8">NIES-4479</strain>
    </source>
</reference>
<evidence type="ECO:0000256" key="3">
    <source>
        <dbReference type="ARBA" id="ARBA00018111"/>
    </source>
</evidence>
<feature type="compositionally biased region" description="Low complexity" evidence="5">
    <location>
        <begin position="530"/>
        <end position="539"/>
    </location>
</feature>
<evidence type="ECO:0000256" key="5">
    <source>
        <dbReference type="SAM" id="MobiDB-lite"/>
    </source>
</evidence>
<evidence type="ECO:0000256" key="1">
    <source>
        <dbReference type="ARBA" id="ARBA00004496"/>
    </source>
</evidence>
<evidence type="ECO:0000256" key="2">
    <source>
        <dbReference type="ARBA" id="ARBA00009695"/>
    </source>
</evidence>
<comment type="similarity">
    <text evidence="2">Belongs to the RecX family.</text>
</comment>
<dbReference type="GO" id="GO:0005737">
    <property type="term" value="C:cytoplasm"/>
    <property type="evidence" value="ECO:0007669"/>
    <property type="project" value="UniProtKB-SubCell"/>
</dbReference>
<feature type="compositionally biased region" description="Basic residues" evidence="5">
    <location>
        <begin position="53"/>
        <end position="63"/>
    </location>
</feature>
<accession>A0A9W6F770</accession>
<dbReference type="PANTHER" id="PTHR33602:SF1">
    <property type="entry name" value="REGULATORY PROTEIN RECX FAMILY PROTEIN"/>
    <property type="match status" value="1"/>
</dbReference>
<name>A0A9W6F770_9CHLO</name>
<comment type="subcellular location">
    <subcellularLocation>
        <location evidence="1">Cytoplasm</location>
    </subcellularLocation>
</comment>
<protein>
    <recommendedName>
        <fullName evidence="3">Regulatory protein RecX</fullName>
    </recommendedName>
</protein>
<dbReference type="Gene3D" id="1.10.10.10">
    <property type="entry name" value="Winged helix-like DNA-binding domain superfamily/Winged helix DNA-binding domain"/>
    <property type="match status" value="1"/>
</dbReference>
<comment type="caution">
    <text evidence="7">The sequence shown here is derived from an EMBL/GenBank/DDBJ whole genome shotgun (WGS) entry which is preliminary data.</text>
</comment>
<dbReference type="InterPro" id="IPR036388">
    <property type="entry name" value="WH-like_DNA-bd_sf"/>
</dbReference>
<evidence type="ECO:0000313" key="7">
    <source>
        <dbReference type="EMBL" id="GLC58873.1"/>
    </source>
</evidence>
<feature type="compositionally biased region" description="Low complexity" evidence="5">
    <location>
        <begin position="230"/>
        <end position="259"/>
    </location>
</feature>
<evidence type="ECO:0000256" key="4">
    <source>
        <dbReference type="ARBA" id="ARBA00022490"/>
    </source>
</evidence>
<dbReference type="AlphaFoldDB" id="A0A9W6F770"/>
<proteinExistence type="inferred from homology"/>
<feature type="compositionally biased region" description="Low complexity" evidence="5">
    <location>
        <begin position="266"/>
        <end position="285"/>
    </location>
</feature>
<feature type="region of interest" description="Disordered" evidence="5">
    <location>
        <begin position="40"/>
        <end position="354"/>
    </location>
</feature>
<feature type="compositionally biased region" description="Polar residues" evidence="5">
    <location>
        <begin position="94"/>
        <end position="105"/>
    </location>
</feature>
<gene>
    <name evidence="7" type="primary">PLEST011364</name>
    <name evidence="7" type="ORF">PLESTB_001410200</name>
</gene>
<feature type="region of interest" description="Disordered" evidence="5">
    <location>
        <begin position="493"/>
        <end position="539"/>
    </location>
</feature>
<dbReference type="Proteomes" id="UP001165080">
    <property type="component" value="Unassembled WGS sequence"/>
</dbReference>
<feature type="compositionally biased region" description="Low complexity" evidence="5">
    <location>
        <begin position="120"/>
        <end position="155"/>
    </location>
</feature>
<keyword evidence="4" id="KW-0963">Cytoplasm</keyword>
<dbReference type="PANTHER" id="PTHR33602">
    <property type="entry name" value="REGULATORY PROTEIN RECX FAMILY PROTEIN"/>
    <property type="match status" value="1"/>
</dbReference>
<dbReference type="GO" id="GO:0006282">
    <property type="term" value="P:regulation of DNA repair"/>
    <property type="evidence" value="ECO:0007669"/>
    <property type="project" value="InterPro"/>
</dbReference>
<feature type="domain" description="RecX second three-helical" evidence="6">
    <location>
        <begin position="422"/>
        <end position="463"/>
    </location>
</feature>